<feature type="compositionally biased region" description="Basic and acidic residues" evidence="1">
    <location>
        <begin position="1"/>
        <end position="14"/>
    </location>
</feature>
<evidence type="ECO:0000256" key="1">
    <source>
        <dbReference type="SAM" id="MobiDB-lite"/>
    </source>
</evidence>
<reference evidence="3" key="1">
    <citation type="submission" date="2016-10" db="EMBL/GenBank/DDBJ databases">
        <authorList>
            <person name="Varghese N."/>
            <person name="Submissions S."/>
        </authorList>
    </citation>
    <scope>NUCLEOTIDE SEQUENCE [LARGE SCALE GENOMIC DNA]</scope>
    <source>
        <strain evidence="3">DSM 40318</strain>
    </source>
</reference>
<gene>
    <name evidence="2" type="ORF">SAMN04490356_1242</name>
</gene>
<protein>
    <submittedName>
        <fullName evidence="2">Uncharacterized protein</fullName>
    </submittedName>
</protein>
<name>A0A1H4LB68_STRMJ</name>
<feature type="region of interest" description="Disordered" evidence="1">
    <location>
        <begin position="1"/>
        <end position="31"/>
    </location>
</feature>
<evidence type="ECO:0000313" key="2">
    <source>
        <dbReference type="EMBL" id="SEB68020.1"/>
    </source>
</evidence>
<proteinExistence type="predicted"/>
<evidence type="ECO:0000313" key="3">
    <source>
        <dbReference type="Proteomes" id="UP000198609"/>
    </source>
</evidence>
<sequence>MRGPERAGAGERRSASARRGSVRKDAQTPRGLRLSGAACAGGYFLSLATWLVSSGRRSESVINLRKPTGIHAF</sequence>
<organism evidence="2 3">
    <name type="scientific">Streptomyces melanosporofaciens</name>
    <dbReference type="NCBI Taxonomy" id="67327"/>
    <lineage>
        <taxon>Bacteria</taxon>
        <taxon>Bacillati</taxon>
        <taxon>Actinomycetota</taxon>
        <taxon>Actinomycetes</taxon>
        <taxon>Kitasatosporales</taxon>
        <taxon>Streptomycetaceae</taxon>
        <taxon>Streptomyces</taxon>
        <taxon>Streptomyces violaceusniger group</taxon>
    </lineage>
</organism>
<dbReference type="AlphaFoldDB" id="A0A1H4LB68"/>
<keyword evidence="3" id="KW-1185">Reference proteome</keyword>
<dbReference type="EMBL" id="FNST01000002">
    <property type="protein sequence ID" value="SEB68020.1"/>
    <property type="molecule type" value="Genomic_DNA"/>
</dbReference>
<accession>A0A1H4LB68</accession>
<dbReference type="Proteomes" id="UP000198609">
    <property type="component" value="Unassembled WGS sequence"/>
</dbReference>